<evidence type="ECO:0000313" key="1">
    <source>
        <dbReference type="EMBL" id="KFN11601.1"/>
    </source>
</evidence>
<dbReference type="AlphaFoldDB" id="A0A091A5T3"/>
<dbReference type="EMBL" id="JMQA01000008">
    <property type="protein sequence ID" value="KFN11601.1"/>
    <property type="molecule type" value="Genomic_DNA"/>
</dbReference>
<keyword evidence="2" id="KW-1185">Reference proteome</keyword>
<dbReference type="Pfam" id="PF00106">
    <property type="entry name" value="adh_short"/>
    <property type="match status" value="1"/>
</dbReference>
<dbReference type="OrthoDB" id="5786478at2"/>
<dbReference type="Proteomes" id="UP000029278">
    <property type="component" value="Unassembled WGS sequence"/>
</dbReference>
<protein>
    <submittedName>
        <fullName evidence="1">Short chain dehydrogenase family protein</fullName>
    </submittedName>
</protein>
<dbReference type="RefSeq" id="WP_036626730.1">
    <property type="nucleotide sequence ID" value="NZ_BGML01000007.1"/>
</dbReference>
<gene>
    <name evidence="1" type="ORF">DJ90_3797</name>
</gene>
<sequence length="107" mass="11282">MKIIVTGAGRGLGQEIVKEAVGRGHEVAAGLRSLDTDLDPLKELQVTASGRLTLLELDVDEEESVLKAREAMVVRKSSYIGRGLPLCAETEGAGASFFLVGIAFLGI</sequence>
<dbReference type="PATRIC" id="fig|44252.3.peg.604"/>
<name>A0A091A5T3_PAEMA</name>
<dbReference type="STRING" id="44252.DJ90_3797"/>
<comment type="caution">
    <text evidence="1">The sequence shown here is derived from an EMBL/GenBank/DDBJ whole genome shotgun (WGS) entry which is preliminary data.</text>
</comment>
<dbReference type="Gene3D" id="3.40.50.720">
    <property type="entry name" value="NAD(P)-binding Rossmann-like Domain"/>
    <property type="match status" value="1"/>
</dbReference>
<reference evidence="1 2" key="1">
    <citation type="submission" date="2014-04" db="EMBL/GenBank/DDBJ databases">
        <authorList>
            <person name="Bishop-Lilly K.A."/>
            <person name="Broomall S.M."/>
            <person name="Chain P.S."/>
            <person name="Chertkov O."/>
            <person name="Coyne S.R."/>
            <person name="Daligault H.E."/>
            <person name="Davenport K.W."/>
            <person name="Erkkila T."/>
            <person name="Frey K.G."/>
            <person name="Gibbons H.S."/>
            <person name="Gu W."/>
            <person name="Jaissle J."/>
            <person name="Johnson S.L."/>
            <person name="Koroleva G.I."/>
            <person name="Ladner J.T."/>
            <person name="Lo C.-C."/>
            <person name="Minogue T.D."/>
            <person name="Munk C."/>
            <person name="Palacios G.F."/>
            <person name="Redden C.L."/>
            <person name="Rosenzweig C.N."/>
            <person name="Scholz M.B."/>
            <person name="Teshima H."/>
            <person name="Xu Y."/>
        </authorList>
    </citation>
    <scope>NUCLEOTIDE SEQUENCE [LARGE SCALE GENOMIC DNA]</scope>
    <source>
        <strain evidence="1 2">8244</strain>
    </source>
</reference>
<dbReference type="InterPro" id="IPR036291">
    <property type="entry name" value="NAD(P)-bd_dom_sf"/>
</dbReference>
<proteinExistence type="predicted"/>
<dbReference type="SUPFAM" id="SSF51735">
    <property type="entry name" value="NAD(P)-binding Rossmann-fold domains"/>
    <property type="match status" value="1"/>
</dbReference>
<evidence type="ECO:0000313" key="2">
    <source>
        <dbReference type="Proteomes" id="UP000029278"/>
    </source>
</evidence>
<dbReference type="GeneID" id="77009980"/>
<dbReference type="InterPro" id="IPR002347">
    <property type="entry name" value="SDR_fam"/>
</dbReference>
<accession>A0A091A5T3</accession>
<dbReference type="HOGENOM" id="CLU_2207415_0_0_9"/>
<organism evidence="1 2">
    <name type="scientific">Paenibacillus macerans</name>
    <name type="common">Bacillus macerans</name>
    <dbReference type="NCBI Taxonomy" id="44252"/>
    <lineage>
        <taxon>Bacteria</taxon>
        <taxon>Bacillati</taxon>
        <taxon>Bacillota</taxon>
        <taxon>Bacilli</taxon>
        <taxon>Bacillales</taxon>
        <taxon>Paenibacillaceae</taxon>
        <taxon>Paenibacillus</taxon>
    </lineage>
</organism>